<keyword evidence="2" id="KW-1185">Reference proteome</keyword>
<evidence type="ECO:0000313" key="2">
    <source>
        <dbReference type="Proteomes" id="UP000245626"/>
    </source>
</evidence>
<dbReference type="Proteomes" id="UP000245626">
    <property type="component" value="Unassembled WGS sequence"/>
</dbReference>
<dbReference type="EMBL" id="KZ819774">
    <property type="protein sequence ID" value="PWN52491.1"/>
    <property type="molecule type" value="Genomic_DNA"/>
</dbReference>
<name>A0ACD0P376_9BASI</name>
<organism evidence="1 2">
    <name type="scientific">Violaceomyces palustris</name>
    <dbReference type="NCBI Taxonomy" id="1673888"/>
    <lineage>
        <taxon>Eukaryota</taxon>
        <taxon>Fungi</taxon>
        <taxon>Dikarya</taxon>
        <taxon>Basidiomycota</taxon>
        <taxon>Ustilaginomycotina</taxon>
        <taxon>Ustilaginomycetes</taxon>
        <taxon>Violaceomycetales</taxon>
        <taxon>Violaceomycetaceae</taxon>
        <taxon>Violaceomyces</taxon>
    </lineage>
</organism>
<reference evidence="1 2" key="1">
    <citation type="journal article" date="2018" name="Mol. Biol. Evol.">
        <title>Broad Genomic Sampling Reveals a Smut Pathogenic Ancestry of the Fungal Clade Ustilaginomycotina.</title>
        <authorList>
            <person name="Kijpornyongpan T."/>
            <person name="Mondo S.J."/>
            <person name="Barry K."/>
            <person name="Sandor L."/>
            <person name="Lee J."/>
            <person name="Lipzen A."/>
            <person name="Pangilinan J."/>
            <person name="LaButti K."/>
            <person name="Hainaut M."/>
            <person name="Henrissat B."/>
            <person name="Grigoriev I.V."/>
            <person name="Spatafora J.W."/>
            <person name="Aime M.C."/>
        </authorList>
    </citation>
    <scope>NUCLEOTIDE SEQUENCE [LARGE SCALE GENOMIC DNA]</scope>
    <source>
        <strain evidence="1 2">SA 807</strain>
    </source>
</reference>
<protein>
    <submittedName>
        <fullName evidence="1">Uncharacterized protein</fullName>
    </submittedName>
</protein>
<evidence type="ECO:0000313" key="1">
    <source>
        <dbReference type="EMBL" id="PWN52491.1"/>
    </source>
</evidence>
<sequence length="874" mass="91118">MPSASPSYHQQQDNDSDSGRRTPVSFRAFKRLSSAVPLSSVAASGHDRPSSSSDLDPTPTTSTRSKPPPKPSSSTKPPFSRVRKAKAGSLSILGGRSSDKPVTPPPPHFLISQGIDAEIESQSSPKPTSGGFGSNLRLGMKKGAQDRHNMASTGPYQRNGAYIKKVIHKGIEGTTFMSEDEMRAAGIQIIKRGAEPPALPPRLAGAERPGFLERIGSPQAGSFSKEHQQVDSSSSLSSSSALGSQSLDLERPPNFTTGSSPPSPARATAVPFASTHFETGDSGSPPAPGASRQSGAATPFLSPAPGTFAHPYLNRHKVESGSYSKARAQSSASSVTSASRTLTRNAFGLGHYLSSDPASSSSSSSSPPPSKPPKPSFAFSGIEEPQSAGPVLYAKGVDTPTSDVHMLSSQLASGPSDQLSSTPMLKPPPRHKNVDSASGINQGRSSPTVGFFGQENGRLSPSSGGGAGGGGVAATLGQMGAAVGKKGWEFVRGLNGPASPAYRSGTAGGGSSSSQGGGGGWGFRTTGRASNLPQPMAADIASDVNEETRAWLEAAEISNPVNRELARSTIGLFGMPLRDAVVKTRLSADLDGSSPTSDVMPTSPRFGSKLSALDLGGDFCLPHDLLQGSLPSSPSSLKSPASPSVEACLPSKEREPLDREQARSYYLPRVVVRCIQSLEKWGPTEEGIYRLSGRSSHTNKLKGIFDSTARTNANGRSRKESSVGDLVLTEVSPADLDINSVCSVLKSYLRELPEKLIPSHLSSDFDRAGVKLTGASATGASAGIGLKNFGAAGATLSSRDAARAMDATTVAEGTKVGGERQVDLELLKSELLPVIQALPACHWYLLRELAEHLGWFASPDIVSKTKMVSRWSPF</sequence>
<accession>A0ACD0P376</accession>
<proteinExistence type="predicted"/>
<gene>
    <name evidence="1" type="ORF">IE53DRAFT_279027</name>
</gene>